<evidence type="ECO:0000256" key="2">
    <source>
        <dbReference type="ARBA" id="ARBA00022692"/>
    </source>
</evidence>
<evidence type="ECO:0000313" key="6">
    <source>
        <dbReference type="EMBL" id="OGZ93052.1"/>
    </source>
</evidence>
<evidence type="ECO:0000256" key="1">
    <source>
        <dbReference type="ARBA" id="ARBA00004141"/>
    </source>
</evidence>
<dbReference type="PANTHER" id="PTHR16950:SF16">
    <property type="entry name" value="ZINC TRANSPORTER ZIP13"/>
    <property type="match status" value="1"/>
</dbReference>
<evidence type="ECO:0000256" key="3">
    <source>
        <dbReference type="ARBA" id="ARBA00022989"/>
    </source>
</evidence>
<comment type="subcellular location">
    <subcellularLocation>
        <location evidence="1">Membrane</location>
        <topology evidence="1">Multi-pass membrane protein</topology>
    </subcellularLocation>
</comment>
<dbReference type="EMBL" id="MHQB01000046">
    <property type="protein sequence ID" value="OGZ93052.1"/>
    <property type="molecule type" value="Genomic_DNA"/>
</dbReference>
<name>A0A1G2K0X4_9BACT</name>
<keyword evidence="4 5" id="KW-0472">Membrane</keyword>
<reference evidence="6 7" key="1">
    <citation type="journal article" date="2016" name="Nat. Commun.">
        <title>Thousands of microbial genomes shed light on interconnected biogeochemical processes in an aquifer system.</title>
        <authorList>
            <person name="Anantharaman K."/>
            <person name="Brown C.T."/>
            <person name="Hug L.A."/>
            <person name="Sharon I."/>
            <person name="Castelle C.J."/>
            <person name="Probst A.J."/>
            <person name="Thomas B.C."/>
            <person name="Singh A."/>
            <person name="Wilkins M.J."/>
            <person name="Karaoz U."/>
            <person name="Brodie E.L."/>
            <person name="Williams K.H."/>
            <person name="Hubbard S.S."/>
            <person name="Banfield J.F."/>
        </authorList>
    </citation>
    <scope>NUCLEOTIDE SEQUENCE [LARGE SCALE GENOMIC DNA]</scope>
</reference>
<organism evidence="6 7">
    <name type="scientific">Candidatus Sungbacteria bacterium GWC2_49_10</name>
    <dbReference type="NCBI Taxonomy" id="1802263"/>
    <lineage>
        <taxon>Bacteria</taxon>
        <taxon>Candidatus Sungiibacteriota</taxon>
    </lineage>
</organism>
<evidence type="ECO:0008006" key="8">
    <source>
        <dbReference type="Google" id="ProtNLM"/>
    </source>
</evidence>
<evidence type="ECO:0000256" key="4">
    <source>
        <dbReference type="ARBA" id="ARBA00023136"/>
    </source>
</evidence>
<evidence type="ECO:0000313" key="7">
    <source>
        <dbReference type="Proteomes" id="UP000177392"/>
    </source>
</evidence>
<feature type="transmembrane region" description="Helical" evidence="5">
    <location>
        <begin position="166"/>
        <end position="187"/>
    </location>
</feature>
<sequence length="248" mass="27196">MSVFFSALGAALAESIISFSGAALIIFGEEKMKRLAHFTVSFAVGALLGVSLFELIPEALASSGKTFESLAIFIFGGIFLFFVLEKFFIWYHHHGEESEVSSYTHLILWGDFLHNTIDGVIIGLAFLTDVRLGFLTTAAIIFHEIPQEISDFGVLIHGGLDKKKALLYNFLISLSTIFGVLLTFAVGDFLRPFLPYALLVAAGNFIYIAVADLMPELHESSSFRHGISQIAFIILGAILVTVPGFFFE</sequence>
<feature type="transmembrane region" description="Helical" evidence="5">
    <location>
        <begin position="193"/>
        <end position="214"/>
    </location>
</feature>
<dbReference type="GO" id="GO:0016020">
    <property type="term" value="C:membrane"/>
    <property type="evidence" value="ECO:0007669"/>
    <property type="project" value="UniProtKB-SubCell"/>
</dbReference>
<dbReference type="GO" id="GO:0046873">
    <property type="term" value="F:metal ion transmembrane transporter activity"/>
    <property type="evidence" value="ECO:0007669"/>
    <property type="project" value="InterPro"/>
</dbReference>
<dbReference type="InterPro" id="IPR003689">
    <property type="entry name" value="ZIP"/>
</dbReference>
<dbReference type="Pfam" id="PF02535">
    <property type="entry name" value="Zip"/>
    <property type="match status" value="1"/>
</dbReference>
<dbReference type="Proteomes" id="UP000177392">
    <property type="component" value="Unassembled WGS sequence"/>
</dbReference>
<evidence type="ECO:0000256" key="5">
    <source>
        <dbReference type="SAM" id="Phobius"/>
    </source>
</evidence>
<keyword evidence="2 5" id="KW-0812">Transmembrane</keyword>
<accession>A0A1G2K0X4</accession>
<comment type="caution">
    <text evidence="6">The sequence shown here is derived from an EMBL/GenBank/DDBJ whole genome shotgun (WGS) entry which is preliminary data.</text>
</comment>
<proteinExistence type="predicted"/>
<gene>
    <name evidence="6" type="ORF">A2131_01855</name>
</gene>
<keyword evidence="3 5" id="KW-1133">Transmembrane helix</keyword>
<feature type="transmembrane region" description="Helical" evidence="5">
    <location>
        <begin position="38"/>
        <end position="57"/>
    </location>
</feature>
<dbReference type="AlphaFoldDB" id="A0A1G2K0X4"/>
<dbReference type="PANTHER" id="PTHR16950">
    <property type="entry name" value="ZINC TRANSPORTER SLC39A7 HISTIDINE-RICH MEMBRANE PROTEIN KE4"/>
    <property type="match status" value="1"/>
</dbReference>
<feature type="transmembrane region" description="Helical" evidence="5">
    <location>
        <begin position="226"/>
        <end position="247"/>
    </location>
</feature>
<feature type="transmembrane region" description="Helical" evidence="5">
    <location>
        <begin position="69"/>
        <end position="91"/>
    </location>
</feature>
<protein>
    <recommendedName>
        <fullName evidence="8">ZIP zinc transporter</fullName>
    </recommendedName>
</protein>